<accession>A0A0P8AHB1</accession>
<sequence>MDINALRVFDSIHSLSITEKEFSDLENEQKAADRTGLYIRCVKFGYSIGVSHDENHKIIIQEIKKEFPVPCRVLFKALITFDDLPEEIYTLHAIAQYRALDTDMKFRADNLDELKDRICDRFVDSFPKELGMFYDDVHYQEMHSYDEGKRATWGELKTRLIERQLRALFWLFGEDYERFEKEVKVARKNIPRVVKVFERHNKRMAIIQRVEDYQQRRGGMMYNPVWFERVQGSRLMIRCFKPNNPQYNYVDLNREMYLPMGPDETAELWLDDDLFEKIEYPELKVLSKRLLSNQNNNGNGERWVLLTADEFNKKQTLLRIEVMSATRRHQEEEAEKNLAQRIDAQFRKGKVVRQGITFTKNSIECEGVLVKNDKLGHFVMHNQIHLQREPEFSKIVKDFICFILNIDAAWNNSTSSVAYVCNFKGDETISIGEVDLRIESRKNNVFVNNHRIAKNDLVDVIFTALFHRNQKDFDQYLAYSSKVNLTLQKILSDGGISFELKIDKTNDNSLPIKEEKMVLSLPLHREKGKNYTTIKGVDYQIKDLNALIDIGKDINSARIGYGGGGYLQRTIKLLYRSIKGITPREIGEIIKNGEQEYTRLQERIRKENAEKLKKAVGFLNEAVRLSKAKKIKNGFQIIGKSGKQYTVNSDTLAVYEVADGKPERYVCIVDMGTSTDTDWGRKDALAKRLLMLAHDLKVADEVHTLELAEAL</sequence>
<proteinExistence type="predicted"/>
<comment type="caution">
    <text evidence="1">The sequence shown here is derived from an EMBL/GenBank/DDBJ whole genome shotgun (WGS) entry which is preliminary data.</text>
</comment>
<evidence type="ECO:0000313" key="1">
    <source>
        <dbReference type="EMBL" id="KPQ43820.1"/>
    </source>
</evidence>
<dbReference type="Proteomes" id="UP000050360">
    <property type="component" value="Unassembled WGS sequence"/>
</dbReference>
<evidence type="ECO:0000313" key="2">
    <source>
        <dbReference type="Proteomes" id="UP000050360"/>
    </source>
</evidence>
<organism evidence="1 2">
    <name type="scientific">Candidatus Methanoperedens nitratireducens</name>
    <dbReference type="NCBI Taxonomy" id="1392998"/>
    <lineage>
        <taxon>Archaea</taxon>
        <taxon>Methanobacteriati</taxon>
        <taxon>Methanobacteriota</taxon>
        <taxon>Stenosarchaea group</taxon>
        <taxon>Methanomicrobia</taxon>
        <taxon>Methanosarcinales</taxon>
        <taxon>ANME-2 cluster</taxon>
        <taxon>Candidatus Methanoperedentaceae</taxon>
        <taxon>Candidatus Methanoperedens</taxon>
    </lineage>
</organism>
<dbReference type="EMBL" id="LKCM01000125">
    <property type="protein sequence ID" value="KPQ43820.1"/>
    <property type="molecule type" value="Genomic_DNA"/>
</dbReference>
<protein>
    <submittedName>
        <fullName evidence="1">Uncharacterized protein</fullName>
    </submittedName>
</protein>
<gene>
    <name evidence="1" type="ORF">MPEBLZ_01601</name>
</gene>
<reference evidence="1 2" key="1">
    <citation type="submission" date="2015-09" db="EMBL/GenBank/DDBJ databases">
        <title>A metagenomics-based metabolic model of nitrate-dependent anaerobic oxidation of methane by Methanoperedens-like archaea.</title>
        <authorList>
            <person name="Arshad A."/>
            <person name="Speth D.R."/>
            <person name="De Graaf R.M."/>
            <person name="Op Den Camp H.J."/>
            <person name="Jetten M.S."/>
            <person name="Welte C.U."/>
        </authorList>
    </citation>
    <scope>NUCLEOTIDE SEQUENCE [LARGE SCALE GENOMIC DNA]</scope>
</reference>
<dbReference type="AlphaFoldDB" id="A0A0P8AHB1"/>
<name>A0A0P8AHB1_9EURY</name>